<feature type="region of interest" description="Disordered" evidence="7">
    <location>
        <begin position="1"/>
        <end position="29"/>
    </location>
</feature>
<dbReference type="GO" id="GO:0003677">
    <property type="term" value="F:DNA binding"/>
    <property type="evidence" value="ECO:0007669"/>
    <property type="project" value="UniProtKB-KW"/>
</dbReference>
<evidence type="ECO:0000259" key="8">
    <source>
        <dbReference type="PROSITE" id="PS51032"/>
    </source>
</evidence>
<feature type="region of interest" description="Disordered" evidence="7">
    <location>
        <begin position="128"/>
        <end position="261"/>
    </location>
</feature>
<feature type="compositionally biased region" description="Basic residues" evidence="7">
    <location>
        <begin position="12"/>
        <end position="22"/>
    </location>
</feature>
<evidence type="ECO:0000256" key="6">
    <source>
        <dbReference type="ARBA" id="ARBA00024343"/>
    </source>
</evidence>
<keyword evidence="10" id="KW-1185">Reference proteome</keyword>
<keyword evidence="2" id="KW-0805">Transcription regulation</keyword>
<dbReference type="GO" id="GO:0005634">
    <property type="term" value="C:nucleus"/>
    <property type="evidence" value="ECO:0007669"/>
    <property type="project" value="UniProtKB-SubCell"/>
</dbReference>
<dbReference type="SMART" id="SM00380">
    <property type="entry name" value="AP2"/>
    <property type="match status" value="1"/>
</dbReference>
<feature type="compositionally biased region" description="Basic and acidic residues" evidence="7">
    <location>
        <begin position="217"/>
        <end position="231"/>
    </location>
</feature>
<dbReference type="InterPro" id="IPR001471">
    <property type="entry name" value="AP2/ERF_dom"/>
</dbReference>
<comment type="similarity">
    <text evidence="6">Belongs to the AP2/ERF transcription factor family. ERF subfamily.</text>
</comment>
<comment type="subcellular location">
    <subcellularLocation>
        <location evidence="1">Nucleus</location>
    </subcellularLocation>
</comment>
<dbReference type="EMBL" id="OZ034816">
    <property type="protein sequence ID" value="CAL1373745.1"/>
    <property type="molecule type" value="Genomic_DNA"/>
</dbReference>
<dbReference type="PANTHER" id="PTHR31194">
    <property type="entry name" value="SHN SHINE , DNA BINDING / TRANSCRIPTION FACTOR"/>
    <property type="match status" value="1"/>
</dbReference>
<name>A0AAV2DIJ9_9ROSI</name>
<dbReference type="Proteomes" id="UP001497516">
    <property type="component" value="Chromosome 3"/>
</dbReference>
<organism evidence="9 10">
    <name type="scientific">Linum trigynum</name>
    <dbReference type="NCBI Taxonomy" id="586398"/>
    <lineage>
        <taxon>Eukaryota</taxon>
        <taxon>Viridiplantae</taxon>
        <taxon>Streptophyta</taxon>
        <taxon>Embryophyta</taxon>
        <taxon>Tracheophyta</taxon>
        <taxon>Spermatophyta</taxon>
        <taxon>Magnoliopsida</taxon>
        <taxon>eudicotyledons</taxon>
        <taxon>Gunneridae</taxon>
        <taxon>Pentapetalae</taxon>
        <taxon>rosids</taxon>
        <taxon>fabids</taxon>
        <taxon>Malpighiales</taxon>
        <taxon>Linaceae</taxon>
        <taxon>Linum</taxon>
    </lineage>
</organism>
<gene>
    <name evidence="9" type="ORF">LTRI10_LOCUS15660</name>
</gene>
<evidence type="ECO:0000256" key="3">
    <source>
        <dbReference type="ARBA" id="ARBA00023125"/>
    </source>
</evidence>
<feature type="compositionally biased region" description="Basic and acidic residues" evidence="7">
    <location>
        <begin position="251"/>
        <end position="261"/>
    </location>
</feature>
<feature type="compositionally biased region" description="Low complexity" evidence="7">
    <location>
        <begin position="355"/>
        <end position="367"/>
    </location>
</feature>
<reference evidence="9 10" key="1">
    <citation type="submission" date="2024-04" db="EMBL/GenBank/DDBJ databases">
        <authorList>
            <person name="Fracassetti M."/>
        </authorList>
    </citation>
    <scope>NUCLEOTIDE SEQUENCE [LARGE SCALE GENOMIC DNA]</scope>
</reference>
<evidence type="ECO:0000256" key="7">
    <source>
        <dbReference type="SAM" id="MobiDB-lite"/>
    </source>
</evidence>
<feature type="region of interest" description="Disordered" evidence="7">
    <location>
        <begin position="75"/>
        <end position="96"/>
    </location>
</feature>
<evidence type="ECO:0000256" key="1">
    <source>
        <dbReference type="ARBA" id="ARBA00004123"/>
    </source>
</evidence>
<feature type="compositionally biased region" description="Polar residues" evidence="7">
    <location>
        <begin position="368"/>
        <end position="380"/>
    </location>
</feature>
<evidence type="ECO:0000313" key="10">
    <source>
        <dbReference type="Proteomes" id="UP001497516"/>
    </source>
</evidence>
<dbReference type="Gene3D" id="3.30.730.10">
    <property type="entry name" value="AP2/ERF domain"/>
    <property type="match status" value="1"/>
</dbReference>
<keyword evidence="3" id="KW-0238">DNA-binding</keyword>
<feature type="region of interest" description="Disordered" evidence="7">
    <location>
        <begin position="355"/>
        <end position="380"/>
    </location>
</feature>
<dbReference type="InterPro" id="IPR050913">
    <property type="entry name" value="AP2/ERF_ERF"/>
</dbReference>
<dbReference type="SUPFAM" id="SSF54171">
    <property type="entry name" value="DNA-binding domain"/>
    <property type="match status" value="1"/>
</dbReference>
<feature type="region of interest" description="Disordered" evidence="7">
    <location>
        <begin position="415"/>
        <end position="472"/>
    </location>
</feature>
<dbReference type="Pfam" id="PF00847">
    <property type="entry name" value="AP2"/>
    <property type="match status" value="1"/>
</dbReference>
<keyword evidence="4" id="KW-0804">Transcription</keyword>
<dbReference type="CDD" id="cd00018">
    <property type="entry name" value="AP2"/>
    <property type="match status" value="1"/>
</dbReference>
<dbReference type="InterPro" id="IPR036955">
    <property type="entry name" value="AP2/ERF_dom_sf"/>
</dbReference>
<accession>A0AAV2DIJ9</accession>
<dbReference type="AlphaFoldDB" id="A0AAV2DIJ9"/>
<proteinExistence type="inferred from homology"/>
<dbReference type="GO" id="GO:0009877">
    <property type="term" value="P:nodulation"/>
    <property type="evidence" value="ECO:0007669"/>
    <property type="project" value="UniProtKB-ARBA"/>
</dbReference>
<evidence type="ECO:0000313" key="9">
    <source>
        <dbReference type="EMBL" id="CAL1373745.1"/>
    </source>
</evidence>
<evidence type="ECO:0000256" key="2">
    <source>
        <dbReference type="ARBA" id="ARBA00023015"/>
    </source>
</evidence>
<sequence>MGAPSPSDSTRGKKKTTGRGHQRFVGVRQRPSGRWVAEIKDSLQKVRLWLGTFDTAEDAARAYDDAARALRGDNARTNFELPNPSSNAGGRGGADSIEPFSFEEVCGTGSESDGILGALKAKLLDGKGLRINPNNKNNNSNSNNASSSAPAAGGSTKKDNEKTLPANTIPMNNNTGHVAGPPAAHIGSSSSRPPKPPKPNHLTGFAGFAGGSTGMEARAKGDGRRDHHVMDHNMFTTDNHHQPQQQQHQDQILHDQDHSRRYRQDTTTNEAINLNDSNYWKKAKGPMSSQWQQTAPTGAWPSQHNHHEFPAAATSYHGDHQMAWPPASQLNNNHHQQHLQQVSADMVVNNLFDGSSSSGATTSSSWSLHDQSSNFRSSSAYSGAGMDVSTANGNYTTHGNNLDRTRALELGMGMDHHHHHHQHQHQNQNPDVWTAPSSEHQFMHYDLNNNNNNNNSTGWTPPPTGAGGSSWDPLLYVSSVLG</sequence>
<evidence type="ECO:0000256" key="4">
    <source>
        <dbReference type="ARBA" id="ARBA00023163"/>
    </source>
</evidence>
<protein>
    <recommendedName>
        <fullName evidence="8">AP2/ERF domain-containing protein</fullName>
    </recommendedName>
</protein>
<dbReference type="PROSITE" id="PS51032">
    <property type="entry name" value="AP2_ERF"/>
    <property type="match status" value="1"/>
</dbReference>
<dbReference type="PANTHER" id="PTHR31194:SF189">
    <property type="entry name" value="AP2_ERF DOMAIN-CONTAINING PROTEIN"/>
    <property type="match status" value="1"/>
</dbReference>
<evidence type="ECO:0000256" key="5">
    <source>
        <dbReference type="ARBA" id="ARBA00023242"/>
    </source>
</evidence>
<dbReference type="GO" id="GO:0003700">
    <property type="term" value="F:DNA-binding transcription factor activity"/>
    <property type="evidence" value="ECO:0007669"/>
    <property type="project" value="InterPro"/>
</dbReference>
<dbReference type="FunFam" id="3.30.730.10:FF:000005">
    <property type="entry name" value="ethylene-responsive transcription factor RAP2-11"/>
    <property type="match status" value="1"/>
</dbReference>
<feature type="compositionally biased region" description="Low complexity" evidence="7">
    <location>
        <begin position="448"/>
        <end position="459"/>
    </location>
</feature>
<dbReference type="InterPro" id="IPR016177">
    <property type="entry name" value="DNA-bd_dom_sf"/>
</dbReference>
<keyword evidence="5" id="KW-0539">Nucleus</keyword>
<feature type="compositionally biased region" description="Low complexity" evidence="7">
    <location>
        <begin position="132"/>
        <end position="155"/>
    </location>
</feature>
<dbReference type="PRINTS" id="PR00367">
    <property type="entry name" value="ETHRSPELEMNT"/>
</dbReference>
<feature type="domain" description="AP2/ERF" evidence="8">
    <location>
        <begin position="23"/>
        <end position="80"/>
    </location>
</feature>
<feature type="compositionally biased region" description="Polar residues" evidence="7">
    <location>
        <begin position="165"/>
        <end position="176"/>
    </location>
</feature>